<dbReference type="CDD" id="cd07067">
    <property type="entry name" value="HP_PGM_like"/>
    <property type="match status" value="1"/>
</dbReference>
<protein>
    <submittedName>
        <fullName evidence="1">Histidine phosphatase family protein</fullName>
    </submittedName>
</protein>
<dbReference type="InterPro" id="IPR029033">
    <property type="entry name" value="His_PPase_superfam"/>
</dbReference>
<dbReference type="Proteomes" id="UP001206548">
    <property type="component" value="Unassembled WGS sequence"/>
</dbReference>
<dbReference type="Gene3D" id="3.40.50.1240">
    <property type="entry name" value="Phosphoglycerate mutase-like"/>
    <property type="match status" value="1"/>
</dbReference>
<name>A0ABT2FA52_9STRE</name>
<dbReference type="SUPFAM" id="SSF53254">
    <property type="entry name" value="Phosphoglycerate mutase-like"/>
    <property type="match status" value="1"/>
</dbReference>
<dbReference type="SMART" id="SM00855">
    <property type="entry name" value="PGAM"/>
    <property type="match status" value="1"/>
</dbReference>
<dbReference type="InterPro" id="IPR013078">
    <property type="entry name" value="His_Pase_superF_clade-1"/>
</dbReference>
<dbReference type="PANTHER" id="PTHR48100">
    <property type="entry name" value="BROAD-SPECIFICITY PHOSPHATASE YOR283W-RELATED"/>
    <property type="match status" value="1"/>
</dbReference>
<sequence>MKIYFVRHGKTEWNLEGRFQGAQGDSPLLIEAKEELTRLGIFLCDIQFDAAFSSDLKRAIDSAMVIMAQNKQPVSIITTPTLREWHLGRLEGQKISIISAIYPQEMIAFKRNLAAFHSGYFGAETPHDTTRRIQCFLQSLANKDYQNILIVGHGANLTASIRTLLGYDIGEIRQNGGLDNASLTILETTDFKHYDCLTWNDKTYLEATEIIT</sequence>
<dbReference type="PANTHER" id="PTHR48100:SF1">
    <property type="entry name" value="HISTIDINE PHOSPHATASE FAMILY PROTEIN-RELATED"/>
    <property type="match status" value="1"/>
</dbReference>
<gene>
    <name evidence="1" type="ORF">NXS10_07055</name>
</gene>
<keyword evidence="2" id="KW-1185">Reference proteome</keyword>
<evidence type="ECO:0000313" key="2">
    <source>
        <dbReference type="Proteomes" id="UP001206548"/>
    </source>
</evidence>
<accession>A0ABT2FA52</accession>
<reference evidence="1 2" key="1">
    <citation type="journal article" date="2023" name="Int. J. Syst. Evol. Microbiol.">
        <title>Streptococcus sciuri sp. nov., Staphylococcus marylandisciuri sp. nov. and Staphylococcus americanisciuri sp. nov., isolated from faeces of eastern grey squirrel (Sciurus carolinensis).</title>
        <authorList>
            <person name="Volokhov D.V."/>
            <person name="Zagorodnyaya T.A."/>
            <person name="Furtak V.A."/>
            <person name="Nattanmai G."/>
            <person name="Randall L."/>
            <person name="Jose S."/>
            <person name="Gao Y."/>
            <person name="Eisenberg T."/>
            <person name="Delmonte P."/>
            <person name="Blom J."/>
            <person name="Mitchell K.K."/>
        </authorList>
    </citation>
    <scope>NUCLEOTIDE SEQUENCE [LARGE SCALE GENOMIC DNA]</scope>
    <source>
        <strain evidence="1 2">SQ9-PEA</strain>
    </source>
</reference>
<dbReference type="EMBL" id="JANUXX010000008">
    <property type="protein sequence ID" value="MCS4488712.1"/>
    <property type="molecule type" value="Genomic_DNA"/>
</dbReference>
<evidence type="ECO:0000313" key="1">
    <source>
        <dbReference type="EMBL" id="MCS4488712.1"/>
    </source>
</evidence>
<organism evidence="1 2">
    <name type="scientific">Streptococcus sciuri</name>
    <dbReference type="NCBI Taxonomy" id="2973939"/>
    <lineage>
        <taxon>Bacteria</taxon>
        <taxon>Bacillati</taxon>
        <taxon>Bacillota</taxon>
        <taxon>Bacilli</taxon>
        <taxon>Lactobacillales</taxon>
        <taxon>Streptococcaceae</taxon>
        <taxon>Streptococcus</taxon>
    </lineage>
</organism>
<dbReference type="InterPro" id="IPR050275">
    <property type="entry name" value="PGM_Phosphatase"/>
</dbReference>
<comment type="caution">
    <text evidence="1">The sequence shown here is derived from an EMBL/GenBank/DDBJ whole genome shotgun (WGS) entry which is preliminary data.</text>
</comment>
<dbReference type="RefSeq" id="WP_259139101.1">
    <property type="nucleotide sequence ID" value="NZ_JANUXX010000008.1"/>
</dbReference>
<proteinExistence type="predicted"/>
<dbReference type="Pfam" id="PF00300">
    <property type="entry name" value="His_Phos_1"/>
    <property type="match status" value="1"/>
</dbReference>